<protein>
    <submittedName>
        <fullName evidence="3">Hemerythrin domain-containing protein</fullName>
    </submittedName>
</protein>
<evidence type="ECO:0000313" key="4">
    <source>
        <dbReference type="Proteomes" id="UP001592531"/>
    </source>
</evidence>
<proteinExistence type="predicted"/>
<dbReference type="Pfam" id="PF01814">
    <property type="entry name" value="Hemerythrin"/>
    <property type="match status" value="1"/>
</dbReference>
<evidence type="ECO:0000259" key="2">
    <source>
        <dbReference type="Pfam" id="PF01814"/>
    </source>
</evidence>
<feature type="region of interest" description="Disordered" evidence="1">
    <location>
        <begin position="145"/>
        <end position="175"/>
    </location>
</feature>
<dbReference type="EMBL" id="JBHFAB010000002">
    <property type="protein sequence ID" value="MFC1415836.1"/>
    <property type="molecule type" value="Genomic_DNA"/>
</dbReference>
<feature type="domain" description="Hemerythrin-like" evidence="2">
    <location>
        <begin position="17"/>
        <end position="129"/>
    </location>
</feature>
<organism evidence="3 4">
    <name type="scientific">Streptacidiphilus cavernicola</name>
    <dbReference type="NCBI Taxonomy" id="3342716"/>
    <lineage>
        <taxon>Bacteria</taxon>
        <taxon>Bacillati</taxon>
        <taxon>Actinomycetota</taxon>
        <taxon>Actinomycetes</taxon>
        <taxon>Kitasatosporales</taxon>
        <taxon>Streptomycetaceae</taxon>
        <taxon>Streptacidiphilus</taxon>
    </lineage>
</organism>
<dbReference type="Proteomes" id="UP001592531">
    <property type="component" value="Unassembled WGS sequence"/>
</dbReference>
<dbReference type="Gene3D" id="1.20.120.520">
    <property type="entry name" value="nmb1532 protein domain like"/>
    <property type="match status" value="1"/>
</dbReference>
<evidence type="ECO:0000256" key="1">
    <source>
        <dbReference type="SAM" id="MobiDB-lite"/>
    </source>
</evidence>
<dbReference type="InterPro" id="IPR012312">
    <property type="entry name" value="Hemerythrin-like"/>
</dbReference>
<reference evidence="3 4" key="1">
    <citation type="submission" date="2024-09" db="EMBL/GenBank/DDBJ databases">
        <authorList>
            <person name="Lee S.D."/>
        </authorList>
    </citation>
    <scope>NUCLEOTIDE SEQUENCE [LARGE SCALE GENOMIC DNA]</scope>
    <source>
        <strain evidence="3 4">N8-3</strain>
    </source>
</reference>
<keyword evidence="4" id="KW-1185">Reference proteome</keyword>
<sequence>MSIDQTLGQTNAEPEVIAVLLGQHTRVKHLFAQVNSATGEAKQSLFDDLRELLAAHETGEEVVLRPVSQQAAGEGVAEAHNAEEKEANKVLAELERLDVNSGDFDARFAEFEKAVLAHAEHEENEEFPAVRARCSEEELQQMGKRLLKAEKSAPTHPHPSAAGSPTGQRVAGPFAAMVDRVRDAL</sequence>
<accession>A0ABV6VQI5</accession>
<comment type="caution">
    <text evidence="3">The sequence shown here is derived from an EMBL/GenBank/DDBJ whole genome shotgun (WGS) entry which is preliminary data.</text>
</comment>
<dbReference type="RefSeq" id="WP_380532220.1">
    <property type="nucleotide sequence ID" value="NZ_JBHFAB010000002.1"/>
</dbReference>
<gene>
    <name evidence="3" type="ORF">ACEZDE_04130</name>
</gene>
<evidence type="ECO:0000313" key="3">
    <source>
        <dbReference type="EMBL" id="MFC1415836.1"/>
    </source>
</evidence>
<dbReference type="PANTHER" id="PTHR35585">
    <property type="entry name" value="HHE DOMAIN PROTEIN (AFU_ORTHOLOGUE AFUA_4G00730)"/>
    <property type="match status" value="1"/>
</dbReference>
<dbReference type="PANTHER" id="PTHR35585:SF1">
    <property type="entry name" value="HHE DOMAIN PROTEIN (AFU_ORTHOLOGUE AFUA_4G00730)"/>
    <property type="match status" value="1"/>
</dbReference>
<name>A0ABV6VQI5_9ACTN</name>